<dbReference type="InterPro" id="IPR052168">
    <property type="entry name" value="Cytochrome_b561_oxidase"/>
</dbReference>
<dbReference type="AlphaFoldDB" id="A0A560HC59"/>
<evidence type="ECO:0000256" key="5">
    <source>
        <dbReference type="ARBA" id="ARBA00022617"/>
    </source>
</evidence>
<organism evidence="15 16">
    <name type="scientific">Nitrospirillum amazonense</name>
    <dbReference type="NCBI Taxonomy" id="28077"/>
    <lineage>
        <taxon>Bacteria</taxon>
        <taxon>Pseudomonadati</taxon>
        <taxon>Pseudomonadota</taxon>
        <taxon>Alphaproteobacteria</taxon>
        <taxon>Rhodospirillales</taxon>
        <taxon>Azospirillaceae</taxon>
        <taxon>Nitrospirillum</taxon>
    </lineage>
</organism>
<dbReference type="GO" id="GO:0020037">
    <property type="term" value="F:heme binding"/>
    <property type="evidence" value="ECO:0007669"/>
    <property type="project" value="TreeGrafter"/>
</dbReference>
<dbReference type="GO" id="GO:0022904">
    <property type="term" value="P:respiratory electron transport chain"/>
    <property type="evidence" value="ECO:0007669"/>
    <property type="project" value="InterPro"/>
</dbReference>
<evidence type="ECO:0000256" key="7">
    <source>
        <dbReference type="ARBA" id="ARBA00022723"/>
    </source>
</evidence>
<comment type="subcellular location">
    <subcellularLocation>
        <location evidence="2">Cell membrane</location>
        <topology evidence="2">Multi-pass membrane protein</topology>
    </subcellularLocation>
</comment>
<feature type="transmembrane region" description="Helical" evidence="13">
    <location>
        <begin position="12"/>
        <end position="33"/>
    </location>
</feature>
<dbReference type="PANTHER" id="PTHR30529">
    <property type="entry name" value="CYTOCHROME B561"/>
    <property type="match status" value="1"/>
</dbReference>
<evidence type="ECO:0000256" key="12">
    <source>
        <dbReference type="ARBA" id="ARBA00037975"/>
    </source>
</evidence>
<dbReference type="SUPFAM" id="SSF81342">
    <property type="entry name" value="Transmembrane di-heme cytochromes"/>
    <property type="match status" value="1"/>
</dbReference>
<reference evidence="15 16" key="1">
    <citation type="submission" date="2019-06" db="EMBL/GenBank/DDBJ databases">
        <title>Genomic Encyclopedia of Type Strains, Phase IV (KMG-V): Genome sequencing to study the core and pangenomes of soil and plant-associated prokaryotes.</title>
        <authorList>
            <person name="Whitman W."/>
        </authorList>
    </citation>
    <scope>NUCLEOTIDE SEQUENCE [LARGE SCALE GENOMIC DNA]</scope>
    <source>
        <strain evidence="15 16">BR 11622</strain>
    </source>
</reference>
<accession>A0A560HC59</accession>
<evidence type="ECO:0000256" key="11">
    <source>
        <dbReference type="ARBA" id="ARBA00023136"/>
    </source>
</evidence>
<evidence type="ECO:0000256" key="1">
    <source>
        <dbReference type="ARBA" id="ARBA00001970"/>
    </source>
</evidence>
<evidence type="ECO:0000256" key="3">
    <source>
        <dbReference type="ARBA" id="ARBA00022448"/>
    </source>
</evidence>
<proteinExistence type="inferred from homology"/>
<keyword evidence="10" id="KW-0408">Iron</keyword>
<name>A0A560HC59_9PROT</name>
<feature type="transmembrane region" description="Helical" evidence="13">
    <location>
        <begin position="83"/>
        <end position="105"/>
    </location>
</feature>
<dbReference type="PANTHER" id="PTHR30529:SF1">
    <property type="entry name" value="CYTOCHROME B561 HOMOLOG 2"/>
    <property type="match status" value="1"/>
</dbReference>
<keyword evidence="9 13" id="KW-1133">Transmembrane helix</keyword>
<dbReference type="GO" id="GO:0046872">
    <property type="term" value="F:metal ion binding"/>
    <property type="evidence" value="ECO:0007669"/>
    <property type="project" value="UniProtKB-KW"/>
</dbReference>
<keyword evidence="3" id="KW-0813">Transport</keyword>
<evidence type="ECO:0000256" key="2">
    <source>
        <dbReference type="ARBA" id="ARBA00004651"/>
    </source>
</evidence>
<evidence type="ECO:0000256" key="6">
    <source>
        <dbReference type="ARBA" id="ARBA00022692"/>
    </source>
</evidence>
<dbReference type="Pfam" id="PF01292">
    <property type="entry name" value="Ni_hydr_CYTB"/>
    <property type="match status" value="1"/>
</dbReference>
<evidence type="ECO:0000256" key="9">
    <source>
        <dbReference type="ARBA" id="ARBA00022989"/>
    </source>
</evidence>
<evidence type="ECO:0000313" key="16">
    <source>
        <dbReference type="Proteomes" id="UP000315751"/>
    </source>
</evidence>
<feature type="transmembrane region" description="Helical" evidence="13">
    <location>
        <begin position="143"/>
        <end position="163"/>
    </location>
</feature>
<dbReference type="GO" id="GO:0005886">
    <property type="term" value="C:plasma membrane"/>
    <property type="evidence" value="ECO:0007669"/>
    <property type="project" value="UniProtKB-SubCell"/>
</dbReference>
<protein>
    <submittedName>
        <fullName evidence="15">Cytochrome b561</fullName>
    </submittedName>
</protein>
<dbReference type="InterPro" id="IPR016174">
    <property type="entry name" value="Di-haem_cyt_TM"/>
</dbReference>
<keyword evidence="5" id="KW-0349">Heme</keyword>
<comment type="caution">
    <text evidence="15">The sequence shown here is derived from an EMBL/GenBank/DDBJ whole genome shotgun (WGS) entry which is preliminary data.</text>
</comment>
<feature type="domain" description="Cytochrome b561 bacterial/Ni-hydrogenase" evidence="14">
    <location>
        <begin position="7"/>
        <end position="171"/>
    </location>
</feature>
<keyword evidence="8" id="KW-0249">Electron transport</keyword>
<keyword evidence="16" id="KW-1185">Reference proteome</keyword>
<evidence type="ECO:0000256" key="13">
    <source>
        <dbReference type="SAM" id="Phobius"/>
    </source>
</evidence>
<evidence type="ECO:0000259" key="14">
    <source>
        <dbReference type="Pfam" id="PF01292"/>
    </source>
</evidence>
<dbReference type="Gene3D" id="1.20.950.20">
    <property type="entry name" value="Transmembrane di-heme cytochromes, Chain C"/>
    <property type="match status" value="1"/>
</dbReference>
<keyword evidence="11 13" id="KW-0472">Membrane</keyword>
<evidence type="ECO:0000256" key="4">
    <source>
        <dbReference type="ARBA" id="ARBA00022475"/>
    </source>
</evidence>
<dbReference type="EMBL" id="VITR01000004">
    <property type="protein sequence ID" value="TWB43955.1"/>
    <property type="molecule type" value="Genomic_DNA"/>
</dbReference>
<evidence type="ECO:0000313" key="15">
    <source>
        <dbReference type="EMBL" id="TWB43955.1"/>
    </source>
</evidence>
<sequence length="181" mass="20033">MSSVRKYPLAMRIIHWARAAIILGMIWLGWKMVSLGDNIPQKFEGFYPLHKSFGLVVIILVILQLSLRGFMPTPVLSTGLSRIEAVAAKIAHVVLYGLMILVPVIGYSRSSTFSESDGVTLFGLKIPELLAKNDALSERLSSIHAVLAYTLLAVIAIHVLGALKHRLFDKDKKNDPLSRMI</sequence>
<keyword evidence="4" id="KW-1003">Cell membrane</keyword>
<comment type="cofactor">
    <cofactor evidence="1">
        <name>heme b</name>
        <dbReference type="ChEBI" id="CHEBI:60344"/>
    </cofactor>
</comment>
<evidence type="ECO:0000256" key="8">
    <source>
        <dbReference type="ARBA" id="ARBA00022982"/>
    </source>
</evidence>
<evidence type="ECO:0000256" key="10">
    <source>
        <dbReference type="ARBA" id="ARBA00023004"/>
    </source>
</evidence>
<feature type="transmembrane region" description="Helical" evidence="13">
    <location>
        <begin position="53"/>
        <end position="71"/>
    </location>
</feature>
<dbReference type="Proteomes" id="UP000315751">
    <property type="component" value="Unassembled WGS sequence"/>
</dbReference>
<keyword evidence="6 13" id="KW-0812">Transmembrane</keyword>
<comment type="similarity">
    <text evidence="12">Belongs to the cytochrome b561 family.</text>
</comment>
<dbReference type="GO" id="GO:0009055">
    <property type="term" value="F:electron transfer activity"/>
    <property type="evidence" value="ECO:0007669"/>
    <property type="project" value="InterPro"/>
</dbReference>
<gene>
    <name evidence="15" type="ORF">FBZ90_104343</name>
</gene>
<dbReference type="InterPro" id="IPR011577">
    <property type="entry name" value="Cyt_b561_bac/Ni-Hgenase"/>
</dbReference>
<keyword evidence="7" id="KW-0479">Metal-binding</keyword>